<dbReference type="Pfam" id="PF10536">
    <property type="entry name" value="PMD"/>
    <property type="match status" value="1"/>
</dbReference>
<organism evidence="2 3">
    <name type="scientific">Thalictrum thalictroides</name>
    <name type="common">Rue-anemone</name>
    <name type="synonym">Anemone thalictroides</name>
    <dbReference type="NCBI Taxonomy" id="46969"/>
    <lineage>
        <taxon>Eukaryota</taxon>
        <taxon>Viridiplantae</taxon>
        <taxon>Streptophyta</taxon>
        <taxon>Embryophyta</taxon>
        <taxon>Tracheophyta</taxon>
        <taxon>Spermatophyta</taxon>
        <taxon>Magnoliopsida</taxon>
        <taxon>Ranunculales</taxon>
        <taxon>Ranunculaceae</taxon>
        <taxon>Thalictroideae</taxon>
        <taxon>Thalictrum</taxon>
    </lineage>
</organism>
<dbReference type="InterPro" id="IPR044824">
    <property type="entry name" value="MAIN-like"/>
</dbReference>
<dbReference type="PANTHER" id="PTHR46033:SF80">
    <property type="entry name" value="PROTEIN MAIN-LIKE 2-LIKE"/>
    <property type="match status" value="1"/>
</dbReference>
<feature type="domain" description="Aminotransferase-like plant mobile" evidence="1">
    <location>
        <begin position="2"/>
        <end position="267"/>
    </location>
</feature>
<protein>
    <submittedName>
        <fullName evidence="2">Main-like</fullName>
    </submittedName>
</protein>
<comment type="caution">
    <text evidence="2">The sequence shown here is derived from an EMBL/GenBank/DDBJ whole genome shotgun (WGS) entry which is preliminary data.</text>
</comment>
<dbReference type="GO" id="GO:0010073">
    <property type="term" value="P:meristem maintenance"/>
    <property type="evidence" value="ECO:0007669"/>
    <property type="project" value="InterPro"/>
</dbReference>
<dbReference type="AlphaFoldDB" id="A0A7J6VPN8"/>
<dbReference type="PANTHER" id="PTHR46033">
    <property type="entry name" value="PROTEIN MAIN-LIKE 2"/>
    <property type="match status" value="1"/>
</dbReference>
<evidence type="ECO:0000259" key="1">
    <source>
        <dbReference type="Pfam" id="PF10536"/>
    </source>
</evidence>
<proteinExistence type="predicted"/>
<accession>A0A7J6VPN8</accession>
<name>A0A7J6VPN8_THATH</name>
<gene>
    <name evidence="2" type="ORF">FRX31_023334</name>
</gene>
<sequence>MDDVSQILGVPISGHATVGSSSVDAESFGLLVKECLGIPQEVLDEQFTSNKLSNEWLKGYFSKKIDDSTAAEVEYAVKGYLLFMFGCLLFVDKTGTHISVAYLRLLMDYKEIKNYAWGAGILAYMFGALREASRAKVYQITCFVHLLEAWIYEHFPMFAPQPNMDYKEEQIPRMGRWTNISSTYPNPKNTQKWFRQVIDKLHPSQVLWDPYSNVRDLRPLNHISFLHGALCILDKTEPYNANRVLRQLGHKQTIPTARWPKKRMTLTQTDTIWKLGDLLVQDVEHRQTRLDELQEHRQTRLDD</sequence>
<dbReference type="InterPro" id="IPR019557">
    <property type="entry name" value="AminoTfrase-like_pln_mobile"/>
</dbReference>
<keyword evidence="3" id="KW-1185">Reference proteome</keyword>
<reference evidence="2 3" key="1">
    <citation type="submission" date="2020-06" db="EMBL/GenBank/DDBJ databases">
        <title>Transcriptomic and genomic resources for Thalictrum thalictroides and T. hernandezii: Facilitating candidate gene discovery in an emerging model plant lineage.</title>
        <authorList>
            <person name="Arias T."/>
            <person name="Riano-Pachon D.M."/>
            <person name="Di Stilio V.S."/>
        </authorList>
    </citation>
    <scope>NUCLEOTIDE SEQUENCE [LARGE SCALE GENOMIC DNA]</scope>
    <source>
        <strain evidence="3">cv. WT478/WT964</strain>
        <tissue evidence="2">Leaves</tissue>
    </source>
</reference>
<evidence type="ECO:0000313" key="3">
    <source>
        <dbReference type="Proteomes" id="UP000554482"/>
    </source>
</evidence>
<dbReference type="EMBL" id="JABWDY010028472">
    <property type="protein sequence ID" value="KAF5187079.1"/>
    <property type="molecule type" value="Genomic_DNA"/>
</dbReference>
<dbReference type="Proteomes" id="UP000554482">
    <property type="component" value="Unassembled WGS sequence"/>
</dbReference>
<evidence type="ECO:0000313" key="2">
    <source>
        <dbReference type="EMBL" id="KAF5187079.1"/>
    </source>
</evidence>
<dbReference type="OrthoDB" id="1412882at2759"/>